<dbReference type="AlphaFoldDB" id="A0A9N9RZI2"/>
<keyword evidence="5" id="KW-1185">Reference proteome</keyword>
<dbReference type="InterPro" id="IPR043504">
    <property type="entry name" value="Peptidase_S1_PA_chymotrypsin"/>
</dbReference>
<comment type="similarity">
    <text evidence="1">Belongs to the peptidase S1 family. CLIP subfamily.</text>
</comment>
<dbReference type="PROSITE" id="PS50240">
    <property type="entry name" value="TRYPSIN_DOM"/>
    <property type="match status" value="1"/>
</dbReference>
<dbReference type="GO" id="GO:0006508">
    <property type="term" value="P:proteolysis"/>
    <property type="evidence" value="ECO:0007669"/>
    <property type="project" value="InterPro"/>
</dbReference>
<dbReference type="GO" id="GO:0004252">
    <property type="term" value="F:serine-type endopeptidase activity"/>
    <property type="evidence" value="ECO:0007669"/>
    <property type="project" value="InterPro"/>
</dbReference>
<dbReference type="SUPFAM" id="SSF50494">
    <property type="entry name" value="Trypsin-like serine proteases"/>
    <property type="match status" value="1"/>
</dbReference>
<evidence type="ECO:0000259" key="3">
    <source>
        <dbReference type="PROSITE" id="PS50240"/>
    </source>
</evidence>
<reference evidence="4" key="1">
    <citation type="submission" date="2022-01" db="EMBL/GenBank/DDBJ databases">
        <authorList>
            <person name="King R."/>
        </authorList>
    </citation>
    <scope>NUCLEOTIDE SEQUENCE</scope>
</reference>
<feature type="chain" id="PRO_5040145778" description="Peptidase S1 domain-containing protein" evidence="2">
    <location>
        <begin position="18"/>
        <end position="256"/>
    </location>
</feature>
<dbReference type="Gene3D" id="2.40.10.10">
    <property type="entry name" value="Trypsin-like serine proteases"/>
    <property type="match status" value="1"/>
</dbReference>
<feature type="signal peptide" evidence="2">
    <location>
        <begin position="1"/>
        <end position="17"/>
    </location>
</feature>
<feature type="domain" description="Peptidase S1" evidence="3">
    <location>
        <begin position="26"/>
        <end position="256"/>
    </location>
</feature>
<evidence type="ECO:0000313" key="4">
    <source>
        <dbReference type="EMBL" id="CAG9808328.1"/>
    </source>
</evidence>
<dbReference type="Pfam" id="PF00089">
    <property type="entry name" value="Trypsin"/>
    <property type="match status" value="1"/>
</dbReference>
<proteinExistence type="inferred from homology"/>
<keyword evidence="2" id="KW-0732">Signal</keyword>
<gene>
    <name evidence="4" type="ORF">CHIRRI_LOCUS11171</name>
</gene>
<dbReference type="Proteomes" id="UP001153620">
    <property type="component" value="Chromosome 3"/>
</dbReference>
<evidence type="ECO:0000256" key="2">
    <source>
        <dbReference type="SAM" id="SignalP"/>
    </source>
</evidence>
<evidence type="ECO:0000256" key="1">
    <source>
        <dbReference type="ARBA" id="ARBA00024195"/>
    </source>
</evidence>
<sequence length="256" mass="28808">MKLLILLAFCGILSVQSQKPQITPYIINGIRSPVAPYFAYIRFFSGRNSAWGGGALVSNQHILTIATVVAPWDPVEVYLGGNNREMMRRHDVATVMPHPNFDRNTRAFDIAIVRLTNPIIPSAEVHPIALPPLFQPPNFELPYEHEELYIDGLGMSTANSQVPSTFLYRSYQRVVSDERCRRFFIAETDQAFCGEDREERSNVCFGDLGSPAIGMYRRQPYLAGLVRIHPGNCGANQPAAFTRVSFFLNWVQSQIV</sequence>
<dbReference type="InterPro" id="IPR001314">
    <property type="entry name" value="Peptidase_S1A"/>
</dbReference>
<dbReference type="SMART" id="SM00020">
    <property type="entry name" value="Tryp_SPc"/>
    <property type="match status" value="1"/>
</dbReference>
<dbReference type="InterPro" id="IPR009003">
    <property type="entry name" value="Peptidase_S1_PA"/>
</dbReference>
<dbReference type="OrthoDB" id="6261922at2759"/>
<dbReference type="InterPro" id="IPR051333">
    <property type="entry name" value="CLIP_Serine_Protease"/>
</dbReference>
<evidence type="ECO:0000313" key="5">
    <source>
        <dbReference type="Proteomes" id="UP001153620"/>
    </source>
</evidence>
<dbReference type="InterPro" id="IPR001254">
    <property type="entry name" value="Trypsin_dom"/>
</dbReference>
<dbReference type="EMBL" id="OU895879">
    <property type="protein sequence ID" value="CAG9808328.1"/>
    <property type="molecule type" value="Genomic_DNA"/>
</dbReference>
<dbReference type="PANTHER" id="PTHR24260">
    <property type="match status" value="1"/>
</dbReference>
<organism evidence="4 5">
    <name type="scientific">Chironomus riparius</name>
    <dbReference type="NCBI Taxonomy" id="315576"/>
    <lineage>
        <taxon>Eukaryota</taxon>
        <taxon>Metazoa</taxon>
        <taxon>Ecdysozoa</taxon>
        <taxon>Arthropoda</taxon>
        <taxon>Hexapoda</taxon>
        <taxon>Insecta</taxon>
        <taxon>Pterygota</taxon>
        <taxon>Neoptera</taxon>
        <taxon>Endopterygota</taxon>
        <taxon>Diptera</taxon>
        <taxon>Nematocera</taxon>
        <taxon>Chironomoidea</taxon>
        <taxon>Chironomidae</taxon>
        <taxon>Chironominae</taxon>
        <taxon>Chironomus</taxon>
    </lineage>
</organism>
<protein>
    <recommendedName>
        <fullName evidence="3">Peptidase S1 domain-containing protein</fullName>
    </recommendedName>
</protein>
<name>A0A9N9RZI2_9DIPT</name>
<dbReference type="PANTHER" id="PTHR24260:SF136">
    <property type="entry name" value="GH08193P-RELATED"/>
    <property type="match status" value="1"/>
</dbReference>
<reference evidence="4" key="2">
    <citation type="submission" date="2022-10" db="EMBL/GenBank/DDBJ databases">
        <authorList>
            <consortium name="ENA_rothamsted_submissions"/>
            <consortium name="culmorum"/>
            <person name="King R."/>
        </authorList>
    </citation>
    <scope>NUCLEOTIDE SEQUENCE</scope>
</reference>
<dbReference type="PRINTS" id="PR00722">
    <property type="entry name" value="CHYMOTRYPSIN"/>
</dbReference>
<accession>A0A9N9RZI2</accession>